<dbReference type="PANTHER" id="PTHR38340">
    <property type="entry name" value="S-LAYER PROTEIN"/>
    <property type="match status" value="1"/>
</dbReference>
<accession>A0ABX2K9Z3</accession>
<dbReference type="RefSeq" id="WP_174469919.1">
    <property type="nucleotide sequence ID" value="NZ_JAGINN010000001.1"/>
</dbReference>
<dbReference type="PROSITE" id="PS00330">
    <property type="entry name" value="HEMOLYSIN_CALCIUM"/>
    <property type="match status" value="1"/>
</dbReference>
<dbReference type="PRINTS" id="PR00313">
    <property type="entry name" value="CABNDNGRPT"/>
</dbReference>
<gene>
    <name evidence="3" type="ORF">GBZ48_04545</name>
</gene>
<protein>
    <recommendedName>
        <fullName evidence="5">Calcium-binding protein</fullName>
    </recommendedName>
</protein>
<dbReference type="Pfam" id="PF00353">
    <property type="entry name" value="HemolysinCabind"/>
    <property type="match status" value="1"/>
</dbReference>
<dbReference type="InterPro" id="IPR050557">
    <property type="entry name" value="RTX_toxin/Mannuronan_C5-epim"/>
</dbReference>
<evidence type="ECO:0000256" key="2">
    <source>
        <dbReference type="ARBA" id="ARBA00022525"/>
    </source>
</evidence>
<name>A0ABX2K9Z3_9PROT</name>
<dbReference type="InterPro" id="IPR001343">
    <property type="entry name" value="Hemolysn_Ca-bd"/>
</dbReference>
<dbReference type="InterPro" id="IPR011049">
    <property type="entry name" value="Serralysin-like_metalloprot_C"/>
</dbReference>
<dbReference type="EMBL" id="WHOS01000003">
    <property type="protein sequence ID" value="NUA98552.1"/>
    <property type="molecule type" value="Genomic_DNA"/>
</dbReference>
<dbReference type="InterPro" id="IPR018511">
    <property type="entry name" value="Hemolysin-typ_Ca-bd_CS"/>
</dbReference>
<dbReference type="SUPFAM" id="SSF51120">
    <property type="entry name" value="beta-Roll"/>
    <property type="match status" value="1"/>
</dbReference>
<dbReference type="Proteomes" id="UP000605086">
    <property type="component" value="Unassembled WGS sequence"/>
</dbReference>
<sequence length="393" mass="40884">MARFIAGGSTGVNTDSIYITDLRFAQITGANSTYISASYGGGAVTEFYGNFAYNSTGTNVVGGTISAIRSLSNGTPTYTVENLSVPATTFLAWLSSGDSSSARSSILSGSDTMFGSDFNDTIRGYTGNDTILGGGGSDLLDGGYGNNVIDGGAGVDTVEFRGSTDTNTTFSYGGSVYVYDSSGYDQLIGVEYIRFSNRTIATSSVAALDPLSYLAANPDLAAAFGGSTAPVLSHYLSIGIREHRSTTFDAAGYLAANPDLAAAFGSNTVAATQHYINAGRLERRSTSFNAMSYLAANPDLIQAFGTDKNAAALHYATTGRLEGRSTTFNASAYLARYPDLRWMYGTSELGAATHYVTSGYREGRSAAPLTTSTSRSAQFLASEQASASLAAAL</sequence>
<dbReference type="Gene3D" id="2.150.10.10">
    <property type="entry name" value="Serralysin-like metalloprotease, C-terminal"/>
    <property type="match status" value="1"/>
</dbReference>
<evidence type="ECO:0008006" key="5">
    <source>
        <dbReference type="Google" id="ProtNLM"/>
    </source>
</evidence>
<reference evidence="3 4" key="1">
    <citation type="submission" date="2019-10" db="EMBL/GenBank/DDBJ databases">
        <title>Genome sequence of Azospirillum melinis.</title>
        <authorList>
            <person name="Ambrosini A."/>
            <person name="Sant'Anna F.H."/>
            <person name="Cassan F.D."/>
            <person name="Souza E.M."/>
            <person name="Passaglia L.M.P."/>
        </authorList>
    </citation>
    <scope>NUCLEOTIDE SEQUENCE [LARGE SCALE GENOMIC DNA]</scope>
    <source>
        <strain evidence="3 4">TMCY0552</strain>
    </source>
</reference>
<comment type="caution">
    <text evidence="3">The sequence shown here is derived from an EMBL/GenBank/DDBJ whole genome shotgun (WGS) entry which is preliminary data.</text>
</comment>
<proteinExistence type="predicted"/>
<organism evidence="3 4">
    <name type="scientific">Azospirillum melinis</name>
    <dbReference type="NCBI Taxonomy" id="328839"/>
    <lineage>
        <taxon>Bacteria</taxon>
        <taxon>Pseudomonadati</taxon>
        <taxon>Pseudomonadota</taxon>
        <taxon>Alphaproteobacteria</taxon>
        <taxon>Rhodospirillales</taxon>
        <taxon>Azospirillaceae</taxon>
        <taxon>Azospirillum</taxon>
    </lineage>
</organism>
<dbReference type="PANTHER" id="PTHR38340:SF1">
    <property type="entry name" value="S-LAYER PROTEIN"/>
    <property type="match status" value="1"/>
</dbReference>
<evidence type="ECO:0000256" key="1">
    <source>
        <dbReference type="ARBA" id="ARBA00004613"/>
    </source>
</evidence>
<evidence type="ECO:0000313" key="3">
    <source>
        <dbReference type="EMBL" id="NUA98552.1"/>
    </source>
</evidence>
<evidence type="ECO:0000313" key="4">
    <source>
        <dbReference type="Proteomes" id="UP000605086"/>
    </source>
</evidence>
<keyword evidence="2" id="KW-0964">Secreted</keyword>
<keyword evidence="4" id="KW-1185">Reference proteome</keyword>
<comment type="subcellular location">
    <subcellularLocation>
        <location evidence="1">Secreted</location>
    </subcellularLocation>
</comment>